<keyword evidence="6" id="KW-0333">Golgi apparatus</keyword>
<keyword evidence="7 8" id="KW-0175">Coiled coil</keyword>
<comment type="similarity">
    <text evidence="2">Belongs to the VPS54 family.</text>
</comment>
<comment type="subcellular location">
    <subcellularLocation>
        <location evidence="1">Golgi apparatus</location>
        <location evidence="1">trans-Golgi network</location>
    </subcellularLocation>
</comment>
<dbReference type="Pfam" id="PF10475">
    <property type="entry name" value="Vps54_N"/>
    <property type="match status" value="1"/>
</dbReference>
<dbReference type="WBParaSite" id="TCONS_00005346.p1">
    <property type="protein sequence ID" value="TCONS_00005346.p1"/>
    <property type="gene ID" value="XLOC_003654"/>
</dbReference>
<dbReference type="InterPro" id="IPR012501">
    <property type="entry name" value="Vps54_C"/>
</dbReference>
<feature type="coiled-coil region" evidence="8">
    <location>
        <begin position="58"/>
        <end position="88"/>
    </location>
</feature>
<dbReference type="GO" id="GO:0015031">
    <property type="term" value="P:protein transport"/>
    <property type="evidence" value="ECO:0007669"/>
    <property type="project" value="UniProtKB-KW"/>
</dbReference>
<keyword evidence="5" id="KW-0653">Protein transport</keyword>
<proteinExistence type="inferred from homology"/>
<keyword evidence="4" id="KW-0813">Transport</keyword>
<dbReference type="InterPro" id="IPR039745">
    <property type="entry name" value="Vps54"/>
</dbReference>
<evidence type="ECO:0000256" key="4">
    <source>
        <dbReference type="ARBA" id="ARBA00022448"/>
    </source>
</evidence>
<dbReference type="PANTHER" id="PTHR12965:SF0">
    <property type="entry name" value="VACUOLAR PROTEIN SORTING-ASSOCIATED PROTEIN 54"/>
    <property type="match status" value="1"/>
</dbReference>
<reference evidence="12" key="1">
    <citation type="submission" date="2024-02" db="UniProtKB">
        <authorList>
            <consortium name="WormBaseParasite"/>
        </authorList>
    </citation>
    <scope>IDENTIFICATION</scope>
</reference>
<evidence type="ECO:0000256" key="3">
    <source>
        <dbReference type="ARBA" id="ARBA00017665"/>
    </source>
</evidence>
<dbReference type="Gene3D" id="6.10.250.860">
    <property type="match status" value="1"/>
</dbReference>
<evidence type="ECO:0000256" key="7">
    <source>
        <dbReference type="ARBA" id="ARBA00023054"/>
    </source>
</evidence>
<dbReference type="GO" id="GO:0006896">
    <property type="term" value="P:Golgi to vacuole transport"/>
    <property type="evidence" value="ECO:0007669"/>
    <property type="project" value="TreeGrafter"/>
</dbReference>
<dbReference type="GO" id="GO:0005829">
    <property type="term" value="C:cytosol"/>
    <property type="evidence" value="ECO:0007669"/>
    <property type="project" value="GOC"/>
</dbReference>
<organism evidence="11 12">
    <name type="scientific">Strongyloides stercoralis</name>
    <name type="common">Threadworm</name>
    <dbReference type="NCBI Taxonomy" id="6248"/>
    <lineage>
        <taxon>Eukaryota</taxon>
        <taxon>Metazoa</taxon>
        <taxon>Ecdysozoa</taxon>
        <taxon>Nematoda</taxon>
        <taxon>Chromadorea</taxon>
        <taxon>Rhabditida</taxon>
        <taxon>Tylenchina</taxon>
        <taxon>Panagrolaimomorpha</taxon>
        <taxon>Strongyloidoidea</taxon>
        <taxon>Strongyloididae</taxon>
        <taxon>Strongyloides</taxon>
    </lineage>
</organism>
<keyword evidence="11" id="KW-1185">Reference proteome</keyword>
<evidence type="ECO:0000256" key="1">
    <source>
        <dbReference type="ARBA" id="ARBA00004601"/>
    </source>
</evidence>
<dbReference type="PANTHER" id="PTHR12965">
    <property type="entry name" value="VACUOLAR PROTEIN SORTING 54"/>
    <property type="match status" value="1"/>
</dbReference>
<evidence type="ECO:0000256" key="2">
    <source>
        <dbReference type="ARBA" id="ARBA00009150"/>
    </source>
</evidence>
<evidence type="ECO:0000256" key="8">
    <source>
        <dbReference type="SAM" id="Coils"/>
    </source>
</evidence>
<dbReference type="GO" id="GO:0042147">
    <property type="term" value="P:retrograde transport, endosome to Golgi"/>
    <property type="evidence" value="ECO:0007669"/>
    <property type="project" value="InterPro"/>
</dbReference>
<dbReference type="Pfam" id="PF07928">
    <property type="entry name" value="Vps54"/>
    <property type="match status" value="1"/>
</dbReference>
<evidence type="ECO:0000256" key="6">
    <source>
        <dbReference type="ARBA" id="ARBA00023034"/>
    </source>
</evidence>
<evidence type="ECO:0000259" key="10">
    <source>
        <dbReference type="Pfam" id="PF10475"/>
    </source>
</evidence>
<evidence type="ECO:0000313" key="11">
    <source>
        <dbReference type="Proteomes" id="UP000035681"/>
    </source>
</evidence>
<evidence type="ECO:0000259" key="9">
    <source>
        <dbReference type="Pfam" id="PF07928"/>
    </source>
</evidence>
<feature type="domain" description="Vacuolar protein sorting-associated protein 54 C-terminal" evidence="9">
    <location>
        <begin position="667"/>
        <end position="797"/>
    </location>
</feature>
<feature type="domain" description="Vacuolar protein sorting-associated protein 54 N-terminal" evidence="10">
    <location>
        <begin position="184"/>
        <end position="336"/>
    </location>
</feature>
<dbReference type="Gene3D" id="1.20.1280.130">
    <property type="match status" value="1"/>
</dbReference>
<sequence length="918" mass="106096">MMCRVQNLSSVLADPKKSKNENMVIFVKHWGDSFAPSKSIPKDSVLKDTSKDFYTKYLETTGKELKKYVRHKNNLEKQQQRIEEHQGKLNTGDIPKIFLDPNFNITRQKDFEQIFLLPDVDEIDVFQLERNKSGSTINGTQSNYSLSRKDSGSSIVSEKSCFQYFNKTDLFDGRSFRSYAFLNSKLDYYHDLVGALLNEQLERKGEAFWKTVNSINSVHTELTEGKQKVATVRDNLALINEKVYERAQKIVNLQQAKINKQRLLKKLNNIACLKDAQITIQMLLNQNDYANALDCIEMAQDVLETDLKGVICFRHLSSQLIELEKAIAKMLQEEFVFLIQKEFGQPLKKDSDSCYQENQLNPVIIGLLRVRFYKFLQLLKEEIQEAIKNLIRQTVKNHVVLCGKELEEFDPSSTYNLTQQMKKMDFIQWFETLKNLFSILVLFCKKILSIQEMIIENVDRVRGMNLKYKEPYDHSPIQHTISLNSCDNGDEECASTYEYISSQLSKPCNDLEQFENTSKLLVEFCSLCCQERIVKLLDGKAKNSFIEQCTSVQFDMLRRLILQFGEDCVNVIGGDNDEIKNDAKEKVSSWSLTQCLQLQTSRFVTFFHEQRRNKLDTLMMSEKWIPIKVPKSYQIFINLSFETKRLRLTEEMLTCDESEDSFLYVENEKYAVNGAVLGLLTMLAEYCTTLDMFPNTAAEMAMNVIQILKIFNSKTCQLLLGAGALTVAGLKTISVKNLALAIRCLQLIIKIIPLIEREFEEHLTDTNRNQLRHFAQTTKDFNDHISEICAKITSVVEFNMLTSFQNWKIKPKLPSQEIQNVSRQLNKLHNAVTEIMPNEMVEVIFKHVHESFINSFKQMLLKHEVSSEDPLNFGLAEQEFEFYMLSIKAFPYSNEIPSMTISTLLNGFDRMGKEISGN</sequence>
<dbReference type="InterPro" id="IPR019515">
    <property type="entry name" value="VPS54_N"/>
</dbReference>
<evidence type="ECO:0000256" key="5">
    <source>
        <dbReference type="ARBA" id="ARBA00022927"/>
    </source>
</evidence>
<dbReference type="GO" id="GO:0019905">
    <property type="term" value="F:syntaxin binding"/>
    <property type="evidence" value="ECO:0007669"/>
    <property type="project" value="TreeGrafter"/>
</dbReference>
<evidence type="ECO:0000313" key="12">
    <source>
        <dbReference type="WBParaSite" id="TCONS_00005346.p1"/>
    </source>
</evidence>
<accession>A0AAF5D1K0</accession>
<protein>
    <recommendedName>
        <fullName evidence="3">Vacuolar protein sorting-associated protein 54</fullName>
    </recommendedName>
</protein>
<dbReference type="GO" id="GO:0000938">
    <property type="term" value="C:GARP complex"/>
    <property type="evidence" value="ECO:0007669"/>
    <property type="project" value="InterPro"/>
</dbReference>
<dbReference type="Proteomes" id="UP000035681">
    <property type="component" value="Unplaced"/>
</dbReference>
<name>A0AAF5D1K0_STRER</name>
<dbReference type="AlphaFoldDB" id="A0AAF5D1K0"/>